<evidence type="ECO:0000256" key="7">
    <source>
        <dbReference type="ARBA" id="ARBA00023098"/>
    </source>
</evidence>
<comment type="caution">
    <text evidence="13">The sequence shown here is derived from an EMBL/GenBank/DDBJ whole genome shotgun (WGS) entry which is preliminary data.</text>
</comment>
<evidence type="ECO:0000256" key="6">
    <source>
        <dbReference type="ARBA" id="ARBA00022989"/>
    </source>
</evidence>
<reference evidence="13" key="2">
    <citation type="submission" date="2020-09" db="EMBL/GenBank/DDBJ databases">
        <authorList>
            <person name="Sun Q."/>
            <person name="Zhou Y."/>
        </authorList>
    </citation>
    <scope>NUCLEOTIDE SEQUENCE</scope>
    <source>
        <strain evidence="13">CGMCC 1.10998</strain>
    </source>
</reference>
<dbReference type="PROSITE" id="PS00379">
    <property type="entry name" value="CDP_ALCOHOL_P_TRANSF"/>
    <property type="match status" value="1"/>
</dbReference>
<evidence type="ECO:0000313" key="14">
    <source>
        <dbReference type="Proteomes" id="UP000637423"/>
    </source>
</evidence>
<dbReference type="GO" id="GO:0016020">
    <property type="term" value="C:membrane"/>
    <property type="evidence" value="ECO:0007669"/>
    <property type="project" value="UniProtKB-SubCell"/>
</dbReference>
<evidence type="ECO:0000256" key="8">
    <source>
        <dbReference type="ARBA" id="ARBA00023136"/>
    </source>
</evidence>
<feature type="transmembrane region" description="Helical" evidence="12">
    <location>
        <begin position="149"/>
        <end position="172"/>
    </location>
</feature>
<feature type="transmembrane region" description="Helical" evidence="12">
    <location>
        <begin position="21"/>
        <end position="43"/>
    </location>
</feature>
<dbReference type="InterPro" id="IPR050324">
    <property type="entry name" value="CDP-alcohol_PTase-I"/>
</dbReference>
<keyword evidence="9" id="KW-0594">Phospholipid biosynthesis</keyword>
<dbReference type="PANTHER" id="PTHR14269:SF61">
    <property type="entry name" value="CDP-DIACYLGLYCEROL--SERINE O-PHOSPHATIDYLTRANSFERASE"/>
    <property type="match status" value="1"/>
</dbReference>
<dbReference type="Gene3D" id="1.20.120.1760">
    <property type="match status" value="1"/>
</dbReference>
<dbReference type="Pfam" id="PF01066">
    <property type="entry name" value="CDP-OH_P_transf"/>
    <property type="match status" value="1"/>
</dbReference>
<keyword evidence="5 12" id="KW-0812">Transmembrane</keyword>
<comment type="subcellular location">
    <subcellularLocation>
        <location evidence="1">Membrane</location>
        <topology evidence="1">Multi-pass membrane protein</topology>
    </subcellularLocation>
</comment>
<keyword evidence="6 12" id="KW-1133">Transmembrane helix</keyword>
<evidence type="ECO:0000313" key="13">
    <source>
        <dbReference type="EMBL" id="GGC61159.1"/>
    </source>
</evidence>
<keyword evidence="10" id="KW-1208">Phospholipid metabolism</keyword>
<protein>
    <submittedName>
        <fullName evidence="13">CDP-diacylglycerol--serine O-phosphatidyltransferase</fullName>
    </submittedName>
</protein>
<dbReference type="EMBL" id="BMED01000001">
    <property type="protein sequence ID" value="GGC61159.1"/>
    <property type="molecule type" value="Genomic_DNA"/>
</dbReference>
<dbReference type="InterPro" id="IPR048254">
    <property type="entry name" value="CDP_ALCOHOL_P_TRANSF_CS"/>
</dbReference>
<keyword evidence="4 11" id="KW-0808">Transferase</keyword>
<evidence type="ECO:0000256" key="10">
    <source>
        <dbReference type="ARBA" id="ARBA00023264"/>
    </source>
</evidence>
<evidence type="ECO:0000256" key="2">
    <source>
        <dbReference type="ARBA" id="ARBA00010441"/>
    </source>
</evidence>
<keyword evidence="8 12" id="KW-0472">Membrane</keyword>
<comment type="similarity">
    <text evidence="2 11">Belongs to the CDP-alcohol phosphatidyltransferase class-I family.</text>
</comment>
<name>A0A916U7S2_9BURK</name>
<dbReference type="InterPro" id="IPR043130">
    <property type="entry name" value="CDP-OH_PTrfase_TM_dom"/>
</dbReference>
<keyword evidence="14" id="KW-1185">Reference proteome</keyword>
<evidence type="ECO:0000256" key="12">
    <source>
        <dbReference type="SAM" id="Phobius"/>
    </source>
</evidence>
<dbReference type="PANTHER" id="PTHR14269">
    <property type="entry name" value="CDP-DIACYLGLYCEROL--GLYCEROL-3-PHOSPHATE 3-PHOSPHATIDYLTRANSFERASE-RELATED"/>
    <property type="match status" value="1"/>
</dbReference>
<evidence type="ECO:0000256" key="3">
    <source>
        <dbReference type="ARBA" id="ARBA00022516"/>
    </source>
</evidence>
<keyword evidence="7" id="KW-0443">Lipid metabolism</keyword>
<evidence type="ECO:0000256" key="4">
    <source>
        <dbReference type="ARBA" id="ARBA00022679"/>
    </source>
</evidence>
<feature type="transmembrane region" description="Helical" evidence="12">
    <location>
        <begin position="184"/>
        <end position="207"/>
    </location>
</feature>
<proteinExistence type="inferred from homology"/>
<evidence type="ECO:0000256" key="11">
    <source>
        <dbReference type="RuleBase" id="RU003750"/>
    </source>
</evidence>
<accession>A0A916U7S2</accession>
<evidence type="ECO:0000256" key="5">
    <source>
        <dbReference type="ARBA" id="ARBA00022692"/>
    </source>
</evidence>
<dbReference type="Proteomes" id="UP000637423">
    <property type="component" value="Unassembled WGS sequence"/>
</dbReference>
<evidence type="ECO:0000256" key="1">
    <source>
        <dbReference type="ARBA" id="ARBA00004141"/>
    </source>
</evidence>
<dbReference type="GO" id="GO:0016780">
    <property type="term" value="F:phosphotransferase activity, for other substituted phosphate groups"/>
    <property type="evidence" value="ECO:0007669"/>
    <property type="project" value="InterPro"/>
</dbReference>
<dbReference type="GO" id="GO:0008654">
    <property type="term" value="P:phospholipid biosynthetic process"/>
    <property type="evidence" value="ECO:0007669"/>
    <property type="project" value="UniProtKB-KW"/>
</dbReference>
<keyword evidence="3" id="KW-0444">Lipid biosynthesis</keyword>
<evidence type="ECO:0000256" key="9">
    <source>
        <dbReference type="ARBA" id="ARBA00023209"/>
    </source>
</evidence>
<sequence>MSANDASHPKARHFSMIRGFHLADFFTLGNAACGVAAVFLSMLYMSRPAGDAKSLFYLAAIMAPAAFLFDVLDGRIARWRRQHSAMGRELDSLADVISFGLAPASLAFAAGMQGGWDWICLIYFVCCGVSRLARYNVTAESLSAGADKVAYFEGTPIPTSVVLTGILAFAAWKDQLGEVMLGGVWQIAGIGLHPLALLFVVSGSLMISKTFRIPKF</sequence>
<dbReference type="RefSeq" id="WP_229750874.1">
    <property type="nucleotide sequence ID" value="NZ_BMED01000001.1"/>
</dbReference>
<feature type="transmembrane region" description="Helical" evidence="12">
    <location>
        <begin position="55"/>
        <end position="72"/>
    </location>
</feature>
<reference evidence="13" key="1">
    <citation type="journal article" date="2014" name="Int. J. Syst. Evol. Microbiol.">
        <title>Complete genome sequence of Corynebacterium casei LMG S-19264T (=DSM 44701T), isolated from a smear-ripened cheese.</title>
        <authorList>
            <consortium name="US DOE Joint Genome Institute (JGI-PGF)"/>
            <person name="Walter F."/>
            <person name="Albersmeier A."/>
            <person name="Kalinowski J."/>
            <person name="Ruckert C."/>
        </authorList>
    </citation>
    <scope>NUCLEOTIDE SEQUENCE</scope>
    <source>
        <strain evidence="13">CGMCC 1.10998</strain>
    </source>
</reference>
<dbReference type="AlphaFoldDB" id="A0A916U7S2"/>
<gene>
    <name evidence="13" type="primary">pssA</name>
    <name evidence="13" type="ORF">GCM10011396_05200</name>
</gene>
<organism evidence="13 14">
    <name type="scientific">Undibacterium terreum</name>
    <dbReference type="NCBI Taxonomy" id="1224302"/>
    <lineage>
        <taxon>Bacteria</taxon>
        <taxon>Pseudomonadati</taxon>
        <taxon>Pseudomonadota</taxon>
        <taxon>Betaproteobacteria</taxon>
        <taxon>Burkholderiales</taxon>
        <taxon>Oxalobacteraceae</taxon>
        <taxon>Undibacterium</taxon>
    </lineage>
</organism>
<dbReference type="InterPro" id="IPR000462">
    <property type="entry name" value="CDP-OH_P_trans"/>
</dbReference>
<feature type="transmembrane region" description="Helical" evidence="12">
    <location>
        <begin position="116"/>
        <end position="137"/>
    </location>
</feature>